<comment type="caution">
    <text evidence="20">The sequence shown here is derived from an EMBL/GenBank/DDBJ whole genome shotgun (WGS) entry which is preliminary data.</text>
</comment>
<evidence type="ECO:0000256" key="13">
    <source>
        <dbReference type="ARBA" id="ARBA00023237"/>
    </source>
</evidence>
<dbReference type="PANTHER" id="PTHR32552">
    <property type="entry name" value="FERRICHROME IRON RECEPTOR-RELATED"/>
    <property type="match status" value="1"/>
</dbReference>
<evidence type="ECO:0000256" key="11">
    <source>
        <dbReference type="ARBA" id="ARBA00023136"/>
    </source>
</evidence>
<dbReference type="Gene3D" id="2.170.130.10">
    <property type="entry name" value="TonB-dependent receptor, plug domain"/>
    <property type="match status" value="1"/>
</dbReference>
<evidence type="ECO:0000256" key="9">
    <source>
        <dbReference type="ARBA" id="ARBA00023065"/>
    </source>
</evidence>
<gene>
    <name evidence="20" type="ORF">C9J27_20390</name>
</gene>
<keyword evidence="13 14" id="KW-0998">Cell outer membrane</keyword>
<dbReference type="InterPro" id="IPR037066">
    <property type="entry name" value="Plug_dom_sf"/>
</dbReference>
<keyword evidence="7 17" id="KW-0732">Signal</keyword>
<evidence type="ECO:0000256" key="12">
    <source>
        <dbReference type="ARBA" id="ARBA00023170"/>
    </source>
</evidence>
<keyword evidence="6 14" id="KW-0812">Transmembrane</keyword>
<evidence type="ECO:0000256" key="15">
    <source>
        <dbReference type="PROSITE-ProRule" id="PRU10144"/>
    </source>
</evidence>
<dbReference type="GO" id="GO:0015891">
    <property type="term" value="P:siderophore transport"/>
    <property type="evidence" value="ECO:0007669"/>
    <property type="project" value="InterPro"/>
</dbReference>
<dbReference type="Pfam" id="PF00593">
    <property type="entry name" value="TonB_dep_Rec_b-barrel"/>
    <property type="match status" value="1"/>
</dbReference>
<evidence type="ECO:0000313" key="21">
    <source>
        <dbReference type="Proteomes" id="UP000241426"/>
    </source>
</evidence>
<dbReference type="AlphaFoldDB" id="A0A2T3KD08"/>
<feature type="chain" id="PRO_5015456381" evidence="17">
    <location>
        <begin position="25"/>
        <end position="713"/>
    </location>
</feature>
<feature type="short sequence motif" description="TonB C-terminal box" evidence="15">
    <location>
        <begin position="696"/>
        <end position="713"/>
    </location>
</feature>
<evidence type="ECO:0000256" key="8">
    <source>
        <dbReference type="ARBA" id="ARBA00023004"/>
    </source>
</evidence>
<name>A0A2T3KD08_9GAMM</name>
<organism evidence="20 21">
    <name type="scientific">Photobacterium kishitanii</name>
    <dbReference type="NCBI Taxonomy" id="318456"/>
    <lineage>
        <taxon>Bacteria</taxon>
        <taxon>Pseudomonadati</taxon>
        <taxon>Pseudomonadota</taxon>
        <taxon>Gammaproteobacteria</taxon>
        <taxon>Vibrionales</taxon>
        <taxon>Vibrionaceae</taxon>
        <taxon>Photobacterium</taxon>
    </lineage>
</organism>
<evidence type="ECO:0000259" key="18">
    <source>
        <dbReference type="Pfam" id="PF00593"/>
    </source>
</evidence>
<evidence type="ECO:0000256" key="10">
    <source>
        <dbReference type="ARBA" id="ARBA00023077"/>
    </source>
</evidence>
<dbReference type="InterPro" id="IPR012910">
    <property type="entry name" value="Plug_dom"/>
</dbReference>
<dbReference type="Pfam" id="PF07715">
    <property type="entry name" value="Plug"/>
    <property type="match status" value="1"/>
</dbReference>
<dbReference type="GO" id="GO:0009279">
    <property type="term" value="C:cell outer membrane"/>
    <property type="evidence" value="ECO:0007669"/>
    <property type="project" value="UniProtKB-SubCell"/>
</dbReference>
<evidence type="ECO:0000256" key="1">
    <source>
        <dbReference type="ARBA" id="ARBA00004571"/>
    </source>
</evidence>
<dbReference type="EMBL" id="PYNF01000026">
    <property type="protein sequence ID" value="PSU93863.1"/>
    <property type="molecule type" value="Genomic_DNA"/>
</dbReference>
<evidence type="ECO:0000256" key="16">
    <source>
        <dbReference type="RuleBase" id="RU003357"/>
    </source>
</evidence>
<dbReference type="SUPFAM" id="SSF56935">
    <property type="entry name" value="Porins"/>
    <property type="match status" value="1"/>
</dbReference>
<dbReference type="InterPro" id="IPR000531">
    <property type="entry name" value="Beta-barrel_TonB"/>
</dbReference>
<evidence type="ECO:0000256" key="17">
    <source>
        <dbReference type="SAM" id="SignalP"/>
    </source>
</evidence>
<evidence type="ECO:0000256" key="7">
    <source>
        <dbReference type="ARBA" id="ARBA00022729"/>
    </source>
</evidence>
<sequence length="713" mass="79562">MNNFKLSTVACLVASTFLSFSAFAESDPNDTSIFDEVVVKAERPDYKASTTNTAFKMDVSQLETPRSTNTIDRKLLDDLQATSLEKAFKNDASTVQTHESDGHENFYIRGFQLTTNEGYLRDGEQKYSLIQEPVEMYENIEILKGGSGLLYGQSEPGGLVNMITKTPEARRHTMISQDIGSDNFFRSVVDTTGSATENLRYRFIGSKQSKENWRHYANGDHPKTDRDLLAIMLDYDISDDTMLSLTYDHKTQDGHNDSGAHFDDNGNIIGDRNTILDMPWSDNTKEENSYGIKLSHQINERWSAKASYHYLDMSNSARTSSVKLNKDSAKTGEYTFGTGKRDNSYTVHTASVDVNGNFDTGSVNHQVLIGANLVDHVYNRNSRWGGKKTAASLDPSKPTPGFNPVVMNPANGNSYAHQTYGLYVQDLVSLNEQWQVLAGLRFDHYRKDRSANDKRDGKGSDKIYNNVIPNASLMFHPNPDSTIYATYSQSFMPQSPVDSNRNANDGMERSPETGNLYELGFKQEIFGNRAIVSTSVFQIVKDNISVTSDYTDPNNPSISRITTQGGKRIHTGIDAGITGRVTDKLTMKAGMQFMKAKYKGQPKHNGKTPADVPEFTANAWGNYEVNDNIDINAGVYYVGSRYGNDDNNQGKKAGYTLVDTGAIYRMPMKDDSELTFRFKVNNVLDKQYEGGGNYSGTTIGRGRNYMLSAQYDF</sequence>
<keyword evidence="9" id="KW-0406">Ion transport</keyword>
<dbReference type="InterPro" id="IPR010105">
    <property type="entry name" value="TonB_sidphr_rcpt"/>
</dbReference>
<reference evidence="20 21" key="1">
    <citation type="submission" date="2018-01" db="EMBL/GenBank/DDBJ databases">
        <title>Whole genome sequencing of Histamine producing bacteria.</title>
        <authorList>
            <person name="Butler K."/>
        </authorList>
    </citation>
    <scope>NUCLEOTIDE SEQUENCE [LARGE SCALE GENOMIC DNA]</scope>
    <source>
        <strain evidence="20 21">FS-7.2</strain>
    </source>
</reference>
<evidence type="ECO:0000256" key="3">
    <source>
        <dbReference type="ARBA" id="ARBA00022448"/>
    </source>
</evidence>
<dbReference type="CDD" id="cd01347">
    <property type="entry name" value="ligand_gated_channel"/>
    <property type="match status" value="1"/>
</dbReference>
<evidence type="ECO:0000256" key="6">
    <source>
        <dbReference type="ARBA" id="ARBA00022692"/>
    </source>
</evidence>
<evidence type="ECO:0000256" key="4">
    <source>
        <dbReference type="ARBA" id="ARBA00022452"/>
    </source>
</evidence>
<feature type="signal peptide" evidence="17">
    <location>
        <begin position="1"/>
        <end position="24"/>
    </location>
</feature>
<evidence type="ECO:0000256" key="2">
    <source>
        <dbReference type="ARBA" id="ARBA00009810"/>
    </source>
</evidence>
<dbReference type="Proteomes" id="UP000241426">
    <property type="component" value="Unassembled WGS sequence"/>
</dbReference>
<accession>A0A2T3KD08</accession>
<dbReference type="GO" id="GO:0038023">
    <property type="term" value="F:signaling receptor activity"/>
    <property type="evidence" value="ECO:0007669"/>
    <property type="project" value="InterPro"/>
</dbReference>
<dbReference type="InterPro" id="IPR036942">
    <property type="entry name" value="Beta-barrel_TonB_sf"/>
</dbReference>
<keyword evidence="4 14" id="KW-1134">Transmembrane beta strand</keyword>
<dbReference type="PROSITE" id="PS52016">
    <property type="entry name" value="TONB_DEPENDENT_REC_3"/>
    <property type="match status" value="1"/>
</dbReference>
<comment type="similarity">
    <text evidence="2 14 16">Belongs to the TonB-dependent receptor family.</text>
</comment>
<evidence type="ECO:0000313" key="20">
    <source>
        <dbReference type="EMBL" id="PSU93863.1"/>
    </source>
</evidence>
<evidence type="ECO:0000256" key="5">
    <source>
        <dbReference type="ARBA" id="ARBA00022496"/>
    </source>
</evidence>
<feature type="domain" description="TonB-dependent receptor plug" evidence="19">
    <location>
        <begin position="61"/>
        <end position="158"/>
    </location>
</feature>
<keyword evidence="5" id="KW-0410">Iron transport</keyword>
<keyword evidence="3 14" id="KW-0813">Transport</keyword>
<dbReference type="GO" id="GO:0015344">
    <property type="term" value="F:siderophore uptake transmembrane transporter activity"/>
    <property type="evidence" value="ECO:0007669"/>
    <property type="project" value="TreeGrafter"/>
</dbReference>
<keyword evidence="12 20" id="KW-0675">Receptor</keyword>
<dbReference type="RefSeq" id="WP_107225626.1">
    <property type="nucleotide sequence ID" value="NZ_PYNF01000026.1"/>
</dbReference>
<dbReference type="PROSITE" id="PS01156">
    <property type="entry name" value="TONB_DEPENDENT_REC_2"/>
    <property type="match status" value="1"/>
</dbReference>
<keyword evidence="8" id="KW-0408">Iron</keyword>
<proteinExistence type="inferred from homology"/>
<feature type="domain" description="TonB-dependent receptor-like beta-barrel" evidence="18">
    <location>
        <begin position="235"/>
        <end position="683"/>
    </location>
</feature>
<dbReference type="InterPro" id="IPR010917">
    <property type="entry name" value="TonB_rcpt_CS"/>
</dbReference>
<protein>
    <submittedName>
        <fullName evidence="20">TonB-dependent siderophore receptor</fullName>
    </submittedName>
</protein>
<evidence type="ECO:0000256" key="14">
    <source>
        <dbReference type="PROSITE-ProRule" id="PRU01360"/>
    </source>
</evidence>
<keyword evidence="11 14" id="KW-0472">Membrane</keyword>
<dbReference type="NCBIfam" id="TIGR01783">
    <property type="entry name" value="TonB-siderophor"/>
    <property type="match status" value="1"/>
</dbReference>
<dbReference type="Gene3D" id="2.40.170.20">
    <property type="entry name" value="TonB-dependent receptor, beta-barrel domain"/>
    <property type="match status" value="1"/>
</dbReference>
<evidence type="ECO:0000259" key="19">
    <source>
        <dbReference type="Pfam" id="PF07715"/>
    </source>
</evidence>
<keyword evidence="10 16" id="KW-0798">TonB box</keyword>
<comment type="subcellular location">
    <subcellularLocation>
        <location evidence="1 14">Cell outer membrane</location>
        <topology evidence="1 14">Multi-pass membrane protein</topology>
    </subcellularLocation>
</comment>
<dbReference type="PANTHER" id="PTHR32552:SF68">
    <property type="entry name" value="FERRICHROME OUTER MEMBRANE TRANSPORTER_PHAGE RECEPTOR"/>
    <property type="match status" value="1"/>
</dbReference>
<dbReference type="InterPro" id="IPR039426">
    <property type="entry name" value="TonB-dep_rcpt-like"/>
</dbReference>